<dbReference type="Proteomes" id="UP001155240">
    <property type="component" value="Unassembled WGS sequence"/>
</dbReference>
<proteinExistence type="predicted"/>
<sequence>MTLYPDVIGTLRAEGIDPDEWAREHGSPSAAQWRGDECGCSDDRCIGHHHDKNEACGCFPVMLEEHFAQEKARGYKTLEWRTTPVRVVASAESDLEDFGLLDLADQDQIDLSASTDVDTAAMFQEHTTAEELAQTAAIATEMSDPEQLRAEHYAQLGEIHQAVLTRAQEAGDPRYDTYRSTEQLSHAINDVWDRDVAAYQDAYLAVIRDTLTARGLTTGIEVVAYADRDSGVYDEALAEELRDLALLTTPLPVIGAPRDEHRIPVDALRAAGLSYIERARAELSTEPAAE</sequence>
<dbReference type="RefSeq" id="WP_251943089.1">
    <property type="nucleotide sequence ID" value="NZ_JAMRYM010000003.1"/>
</dbReference>
<organism evidence="1 2">
    <name type="scientific">Rathayibacter rubneri</name>
    <dbReference type="NCBI Taxonomy" id="2950106"/>
    <lineage>
        <taxon>Bacteria</taxon>
        <taxon>Bacillati</taxon>
        <taxon>Actinomycetota</taxon>
        <taxon>Actinomycetes</taxon>
        <taxon>Micrococcales</taxon>
        <taxon>Microbacteriaceae</taxon>
        <taxon>Rathayibacter</taxon>
    </lineage>
</organism>
<accession>A0A9X2DV97</accession>
<keyword evidence="2" id="KW-1185">Reference proteome</keyword>
<dbReference type="AlphaFoldDB" id="A0A9X2DV97"/>
<protein>
    <submittedName>
        <fullName evidence="1">Uncharacterized protein</fullName>
    </submittedName>
</protein>
<gene>
    <name evidence="1" type="ORF">NB037_01790</name>
</gene>
<comment type="caution">
    <text evidence="1">The sequence shown here is derived from an EMBL/GenBank/DDBJ whole genome shotgun (WGS) entry which is preliminary data.</text>
</comment>
<reference evidence="1" key="1">
    <citation type="submission" date="2022-06" db="EMBL/GenBank/DDBJ databases">
        <title>Whole genome shotgun sequencing (WGS) of Rathayibacter sp. ZW T2_19, isolated from stored onions (Allium cepa).</title>
        <authorList>
            <person name="Stoll D.A."/>
            <person name="Huch M."/>
        </authorList>
    </citation>
    <scope>NUCLEOTIDE SEQUENCE</scope>
    <source>
        <strain evidence="1">ZW T2_19</strain>
    </source>
</reference>
<evidence type="ECO:0000313" key="2">
    <source>
        <dbReference type="Proteomes" id="UP001155240"/>
    </source>
</evidence>
<evidence type="ECO:0000313" key="1">
    <source>
        <dbReference type="EMBL" id="MCM6761139.1"/>
    </source>
</evidence>
<name>A0A9X2DV97_9MICO</name>
<dbReference type="EMBL" id="JAMRYM010000003">
    <property type="protein sequence ID" value="MCM6761139.1"/>
    <property type="molecule type" value="Genomic_DNA"/>
</dbReference>